<comment type="PTM">
    <text evidence="9">Sulfation is important for activity and for the binding to a putative membrane receptor.</text>
</comment>
<name>A0A834LUH4_RHOSS</name>
<dbReference type="EMBL" id="WJXA01000003">
    <property type="protein sequence ID" value="KAF7147298.1"/>
    <property type="molecule type" value="Genomic_DNA"/>
</dbReference>
<dbReference type="Pfam" id="PF06404">
    <property type="entry name" value="PSK"/>
    <property type="match status" value="1"/>
</dbReference>
<sequence>MKQVSQMGIIFLTVSLLLSHSLTSARPLLPLQGNQMVKANEITQSLPSINVEDEEDLVNLTGTEECDEKDEDCIKRRMVAEAHLDYIYTQRHKPKGSSTP</sequence>
<accession>A0A834LUH4</accession>
<dbReference type="AlphaFoldDB" id="A0A834LUH4"/>
<feature type="chain" id="PRO_5033111187" description="Phytosulfokine" evidence="9">
    <location>
        <begin position="26"/>
        <end position="100"/>
    </location>
</feature>
<reference evidence="10" key="1">
    <citation type="submission" date="2019-11" db="EMBL/GenBank/DDBJ databases">
        <authorList>
            <person name="Liu Y."/>
            <person name="Hou J."/>
            <person name="Li T.-Q."/>
            <person name="Guan C.-H."/>
            <person name="Wu X."/>
            <person name="Wu H.-Z."/>
            <person name="Ling F."/>
            <person name="Zhang R."/>
            <person name="Shi X.-G."/>
            <person name="Ren J.-P."/>
            <person name="Chen E.-F."/>
            <person name="Sun J.-M."/>
        </authorList>
    </citation>
    <scope>NUCLEOTIDE SEQUENCE</scope>
    <source>
        <strain evidence="10">Adult_tree_wgs_1</strain>
        <tissue evidence="10">Leaves</tissue>
    </source>
</reference>
<evidence type="ECO:0000256" key="3">
    <source>
        <dbReference type="ARBA" id="ARBA00022473"/>
    </source>
</evidence>
<evidence type="ECO:0000256" key="7">
    <source>
        <dbReference type="ARBA" id="ARBA00022782"/>
    </source>
</evidence>
<evidence type="ECO:0000256" key="5">
    <source>
        <dbReference type="ARBA" id="ARBA00022641"/>
    </source>
</evidence>
<protein>
    <recommendedName>
        <fullName evidence="9">Phytosulfokine</fullName>
    </recommendedName>
    <component>
        <recommendedName>
            <fullName evidence="9">Phytosulfokine-alpha</fullName>
            <shortName evidence="9">PSK-alpha</shortName>
            <shortName evidence="9">Phytosulfokine-a</shortName>
        </recommendedName>
    </component>
    <component>
        <recommendedName>
            <fullName evidence="9">Phytosulfokine-beta</fullName>
            <shortName evidence="9">PSK-beta</shortName>
            <shortName evidence="9">Phytosulfokine-b</shortName>
        </recommendedName>
    </component>
</protein>
<keyword evidence="8 9" id="KW-0339">Growth factor</keyword>
<keyword evidence="4 9" id="KW-0964">Secreted</keyword>
<dbReference type="GO" id="GO:0008083">
    <property type="term" value="F:growth factor activity"/>
    <property type="evidence" value="ECO:0007669"/>
    <property type="project" value="UniProtKB-UniRule"/>
</dbReference>
<evidence type="ECO:0000256" key="6">
    <source>
        <dbReference type="ARBA" id="ARBA00022729"/>
    </source>
</evidence>
<keyword evidence="5 9" id="KW-0765">Sulfation</keyword>
<evidence type="ECO:0000256" key="4">
    <source>
        <dbReference type="ARBA" id="ARBA00022525"/>
    </source>
</evidence>
<keyword evidence="7 9" id="KW-0221">Differentiation</keyword>
<comment type="function">
    <text evidence="9">Promotes plant cell differentiation, organogenesis and somatic embryogenesis as well as cell proliferation.</text>
</comment>
<dbReference type="Proteomes" id="UP000626092">
    <property type="component" value="Unassembled WGS sequence"/>
</dbReference>
<keyword evidence="3 9" id="KW-0217">Developmental protein</keyword>
<dbReference type="PANTHER" id="PTHR33285">
    <property type="entry name" value="PHYTOSULFOKINES 3"/>
    <property type="match status" value="1"/>
</dbReference>
<evidence type="ECO:0000256" key="9">
    <source>
        <dbReference type="RuleBase" id="RU368031"/>
    </source>
</evidence>
<dbReference type="GO" id="GO:0030154">
    <property type="term" value="P:cell differentiation"/>
    <property type="evidence" value="ECO:0007669"/>
    <property type="project" value="UniProtKB-UniRule"/>
</dbReference>
<keyword evidence="11" id="KW-1185">Reference proteome</keyword>
<comment type="PTM">
    <text evidence="9">PSK-alpha is produced by endopeptidase digestion. PSK-beta is produced from PSK-alpha by exopeptidase digestion.</text>
</comment>
<dbReference type="GO" id="GO:0008283">
    <property type="term" value="P:cell population proliferation"/>
    <property type="evidence" value="ECO:0007669"/>
    <property type="project" value="UniProtKB-UniRule"/>
</dbReference>
<evidence type="ECO:0000313" key="10">
    <source>
        <dbReference type="EMBL" id="KAF7147298.1"/>
    </source>
</evidence>
<comment type="similarity">
    <text evidence="2 9">Belongs to the phytosulfokine family.</text>
</comment>
<evidence type="ECO:0000256" key="8">
    <source>
        <dbReference type="ARBA" id="ARBA00023030"/>
    </source>
</evidence>
<dbReference type="OrthoDB" id="1914102at2759"/>
<evidence type="ECO:0000256" key="2">
    <source>
        <dbReference type="ARBA" id="ARBA00010781"/>
    </source>
</evidence>
<feature type="signal peptide" evidence="9">
    <location>
        <begin position="1"/>
        <end position="25"/>
    </location>
</feature>
<proteinExistence type="inferred from homology"/>
<comment type="caution">
    <text evidence="10">The sequence shown here is derived from an EMBL/GenBank/DDBJ whole genome shotgun (WGS) entry which is preliminary data.</text>
</comment>
<dbReference type="GO" id="GO:0005576">
    <property type="term" value="C:extracellular region"/>
    <property type="evidence" value="ECO:0007669"/>
    <property type="project" value="UniProtKB-SubCell"/>
</dbReference>
<organism evidence="10 11">
    <name type="scientific">Rhododendron simsii</name>
    <name type="common">Sims's rhododendron</name>
    <dbReference type="NCBI Taxonomy" id="118357"/>
    <lineage>
        <taxon>Eukaryota</taxon>
        <taxon>Viridiplantae</taxon>
        <taxon>Streptophyta</taxon>
        <taxon>Embryophyta</taxon>
        <taxon>Tracheophyta</taxon>
        <taxon>Spermatophyta</taxon>
        <taxon>Magnoliopsida</taxon>
        <taxon>eudicotyledons</taxon>
        <taxon>Gunneridae</taxon>
        <taxon>Pentapetalae</taxon>
        <taxon>asterids</taxon>
        <taxon>Ericales</taxon>
        <taxon>Ericaceae</taxon>
        <taxon>Ericoideae</taxon>
        <taxon>Rhodoreae</taxon>
        <taxon>Rhododendron</taxon>
    </lineage>
</organism>
<dbReference type="InterPro" id="IPR009438">
    <property type="entry name" value="Phytosulfokine"/>
</dbReference>
<dbReference type="PANTHER" id="PTHR33285:SF33">
    <property type="entry name" value="PHYTOSULFOKINE"/>
    <property type="match status" value="1"/>
</dbReference>
<gene>
    <name evidence="10" type="ORF">RHSIM_Rhsim03G0081200</name>
</gene>
<comment type="subcellular location">
    <subcellularLocation>
        <location evidence="1 9">Secreted</location>
    </subcellularLocation>
</comment>
<keyword evidence="6 9" id="KW-0732">Signal</keyword>
<evidence type="ECO:0000256" key="1">
    <source>
        <dbReference type="ARBA" id="ARBA00004613"/>
    </source>
</evidence>
<evidence type="ECO:0000313" key="11">
    <source>
        <dbReference type="Proteomes" id="UP000626092"/>
    </source>
</evidence>